<evidence type="ECO:0000313" key="4">
    <source>
        <dbReference type="Proteomes" id="UP000655420"/>
    </source>
</evidence>
<name>A0A8J7M6J1_9RHOB</name>
<dbReference type="InterPro" id="IPR029063">
    <property type="entry name" value="SAM-dependent_MTases_sf"/>
</dbReference>
<dbReference type="GO" id="GO:0035243">
    <property type="term" value="F:protein-arginine omega-N symmetric methyltransferase activity"/>
    <property type="evidence" value="ECO:0007669"/>
    <property type="project" value="TreeGrafter"/>
</dbReference>
<dbReference type="InterPro" id="IPR003788">
    <property type="entry name" value="NDUFAF7"/>
</dbReference>
<organism evidence="3 4">
    <name type="scientific">Thermohalobaculum xanthum</name>
    <dbReference type="NCBI Taxonomy" id="2753746"/>
    <lineage>
        <taxon>Bacteria</taxon>
        <taxon>Pseudomonadati</taxon>
        <taxon>Pseudomonadota</taxon>
        <taxon>Alphaproteobacteria</taxon>
        <taxon>Rhodobacterales</taxon>
        <taxon>Paracoccaceae</taxon>
        <taxon>Thermohalobaculum</taxon>
    </lineage>
</organism>
<dbReference type="EMBL" id="JAEHHL010000005">
    <property type="protein sequence ID" value="MBK0399409.1"/>
    <property type="molecule type" value="Genomic_DNA"/>
</dbReference>
<keyword evidence="1 3" id="KW-0489">Methyltransferase</keyword>
<dbReference type="PANTHER" id="PTHR12049:SF7">
    <property type="entry name" value="PROTEIN ARGININE METHYLTRANSFERASE NDUFAF7, MITOCHONDRIAL"/>
    <property type="match status" value="1"/>
</dbReference>
<dbReference type="Pfam" id="PF02636">
    <property type="entry name" value="Methyltransf_28"/>
    <property type="match status" value="1"/>
</dbReference>
<reference evidence="3" key="1">
    <citation type="submission" date="2020-12" db="EMBL/GenBank/DDBJ databases">
        <title>Bacterial taxonomy.</title>
        <authorList>
            <person name="Pan X."/>
        </authorList>
    </citation>
    <scope>NUCLEOTIDE SEQUENCE</scope>
    <source>
        <strain evidence="3">M0105</strain>
    </source>
</reference>
<dbReference type="Proteomes" id="UP000655420">
    <property type="component" value="Unassembled WGS sequence"/>
</dbReference>
<keyword evidence="2" id="KW-0808">Transferase</keyword>
<accession>A0A8J7M6J1</accession>
<dbReference type="SUPFAM" id="SSF53335">
    <property type="entry name" value="S-adenosyl-L-methionine-dependent methyltransferases"/>
    <property type="match status" value="1"/>
</dbReference>
<dbReference type="PANTHER" id="PTHR12049">
    <property type="entry name" value="PROTEIN ARGININE METHYLTRANSFERASE NDUFAF7, MITOCHONDRIAL"/>
    <property type="match status" value="1"/>
</dbReference>
<dbReference type="AlphaFoldDB" id="A0A8J7M6J1"/>
<protein>
    <submittedName>
        <fullName evidence="3">SAM-dependent methyltransferase</fullName>
    </submittedName>
</protein>
<evidence type="ECO:0000256" key="2">
    <source>
        <dbReference type="ARBA" id="ARBA00022679"/>
    </source>
</evidence>
<gene>
    <name evidence="3" type="ORF">H0I76_09420</name>
</gene>
<comment type="caution">
    <text evidence="3">The sequence shown here is derived from an EMBL/GenBank/DDBJ whole genome shotgun (WGS) entry which is preliminary data.</text>
</comment>
<sequence length="328" mass="34693">MSVADFMALCLGHPEHGYYTTRDPLGAAGDFTTAPEISQMFGEMIGLWLRSAWEAMGAPADLRVIELGPGRGTLMQDARRAMGPLAQAETWLVETSPRLRAEQARRLPGACWADRLDEVPEGPALIVANEFLDALPVRQFIATPEGWRERQVGLKGERLAWGLSGVLPGFDPAPPGAWAESSPAARATAAGIARRIAAHGGAALLIDYGYRAADRPAGWTLQALRRHAPADPLEAPGEADLTWLVDFDALAADLAPLACRVTSQGRFLAQMGIGHRAAALAEARPDQAGTIADALERLTAPAAMGTLFKVLAALPPGAPTPAGFDEDA</sequence>
<keyword evidence="4" id="KW-1185">Reference proteome</keyword>
<dbReference type="Gene3D" id="3.40.50.12710">
    <property type="match status" value="1"/>
</dbReference>
<dbReference type="RefSeq" id="WP_200609689.1">
    <property type="nucleotide sequence ID" value="NZ_JAEHHL010000005.1"/>
</dbReference>
<evidence type="ECO:0000313" key="3">
    <source>
        <dbReference type="EMBL" id="MBK0399409.1"/>
    </source>
</evidence>
<proteinExistence type="predicted"/>
<dbReference type="GO" id="GO:0032259">
    <property type="term" value="P:methylation"/>
    <property type="evidence" value="ECO:0007669"/>
    <property type="project" value="UniProtKB-KW"/>
</dbReference>
<evidence type="ECO:0000256" key="1">
    <source>
        <dbReference type="ARBA" id="ARBA00022603"/>
    </source>
</evidence>
<dbReference type="InterPro" id="IPR038375">
    <property type="entry name" value="NDUFAF7_sf"/>
</dbReference>